<dbReference type="GeneTree" id="ENSGT01030000234531"/>
<keyword evidence="1" id="KW-0433">Leucine-rich repeat</keyword>
<dbReference type="PANTHER" id="PTHR14224:SF19">
    <property type="entry name" value="PRAME FAMILY MEMBER 11-RELATED"/>
    <property type="match status" value="1"/>
</dbReference>
<evidence type="ECO:0000313" key="5">
    <source>
        <dbReference type="Proteomes" id="UP000694414"/>
    </source>
</evidence>
<organism evidence="4 5">
    <name type="scientific">Prolemur simus</name>
    <name type="common">Greater bamboo lemur</name>
    <name type="synonym">Hapalemur simus</name>
    <dbReference type="NCBI Taxonomy" id="1328070"/>
    <lineage>
        <taxon>Eukaryota</taxon>
        <taxon>Metazoa</taxon>
        <taxon>Chordata</taxon>
        <taxon>Craniata</taxon>
        <taxon>Vertebrata</taxon>
        <taxon>Euteleostomi</taxon>
        <taxon>Mammalia</taxon>
        <taxon>Eutheria</taxon>
        <taxon>Euarchontoglires</taxon>
        <taxon>Primates</taxon>
        <taxon>Strepsirrhini</taxon>
        <taxon>Lemuriformes</taxon>
        <taxon>Lemuridae</taxon>
        <taxon>Prolemur</taxon>
    </lineage>
</organism>
<evidence type="ECO:0000256" key="2">
    <source>
        <dbReference type="ARBA" id="ARBA00022737"/>
    </source>
</evidence>
<proteinExistence type="predicted"/>
<dbReference type="SUPFAM" id="SSF52047">
    <property type="entry name" value="RNI-like"/>
    <property type="match status" value="1"/>
</dbReference>
<evidence type="ECO:0000256" key="1">
    <source>
        <dbReference type="ARBA" id="ARBA00022614"/>
    </source>
</evidence>
<keyword evidence="2" id="KW-0677">Repeat</keyword>
<name>A0A8C9AYD8_PROSS</name>
<feature type="chain" id="PRO_5034807063" evidence="3">
    <location>
        <begin position="30"/>
        <end position="261"/>
    </location>
</feature>
<feature type="signal peptide" evidence="3">
    <location>
        <begin position="1"/>
        <end position="29"/>
    </location>
</feature>
<reference evidence="4" key="1">
    <citation type="submission" date="2025-08" db="UniProtKB">
        <authorList>
            <consortium name="Ensembl"/>
        </authorList>
    </citation>
    <scope>IDENTIFICATION</scope>
</reference>
<dbReference type="InterPro" id="IPR032675">
    <property type="entry name" value="LRR_dom_sf"/>
</dbReference>
<reference evidence="4" key="2">
    <citation type="submission" date="2025-09" db="UniProtKB">
        <authorList>
            <consortium name="Ensembl"/>
        </authorList>
    </citation>
    <scope>IDENTIFICATION</scope>
</reference>
<dbReference type="GO" id="GO:0005737">
    <property type="term" value="C:cytoplasm"/>
    <property type="evidence" value="ECO:0007669"/>
    <property type="project" value="TreeGrafter"/>
</dbReference>
<dbReference type="Proteomes" id="UP000694414">
    <property type="component" value="Unplaced"/>
</dbReference>
<keyword evidence="3" id="KW-0732">Signal</keyword>
<dbReference type="InterPro" id="IPR050694">
    <property type="entry name" value="LRRC14/PRAME"/>
</dbReference>
<protein>
    <submittedName>
        <fullName evidence="4">Uncharacterized protein</fullName>
    </submittedName>
</protein>
<dbReference type="Ensembl" id="ENSPSMT00000041542.1">
    <property type="protein sequence ID" value="ENSPSMP00000036062.1"/>
    <property type="gene ID" value="ENSPSMG00000024804.1"/>
</dbReference>
<accession>A0A8C9AYD8</accession>
<dbReference type="PANTHER" id="PTHR14224">
    <property type="entry name" value="SIMILAR TO PREFERENTIALLY EXPRESSED ANTIGEN IN MELANOMA-LIKE 3"/>
    <property type="match status" value="1"/>
</dbReference>
<dbReference type="AlphaFoldDB" id="A0A8C9AYD8"/>
<keyword evidence="5" id="KW-1185">Reference proteome</keyword>
<dbReference type="Gene3D" id="3.80.10.10">
    <property type="entry name" value="Ribonuclease Inhibitor"/>
    <property type="match status" value="1"/>
</dbReference>
<evidence type="ECO:0000313" key="4">
    <source>
        <dbReference type="Ensembl" id="ENSPSMP00000036062.1"/>
    </source>
</evidence>
<evidence type="ECO:0000256" key="3">
    <source>
        <dbReference type="SAM" id="SignalP"/>
    </source>
</evidence>
<sequence>MSLQAPPRLLQLLPMEIFPLLFMVALTEGCSKTPTAVVQAWPFPRLPLGVLMKMPHLETLRVVRPSGCLKTPLESLTISECRLRQLETATACLFLCPSMHQLKELDPSGIILSDFNPEPFQTLLENVAATLQVLILDDCWITDFQLSVILPALSRCHQLITFNFCGNQISEAVLENLFRHTVKLSSLSLVVYPVPDECYDCYTDMDPKPCFQLHVRVTEILRDLRQPKRIEFRSLRCPYCFYRLVIPCIYGELAMNMWTWL</sequence>